<name>A0A840PDQ8_9ACTN</name>
<keyword evidence="2" id="KW-1185">Reference proteome</keyword>
<sequence>MEVHRGMAKAITVGAVVGVLTGLPSAAWTLAQTSADAPRTTSEHDRMMGVCHAIMDTREHTTGYGPAE</sequence>
<accession>A0A840PDQ8</accession>
<dbReference type="AlphaFoldDB" id="A0A840PDQ8"/>
<protein>
    <submittedName>
        <fullName evidence="1">Na+/glutamate symporter</fullName>
    </submittedName>
</protein>
<proteinExistence type="predicted"/>
<dbReference type="EMBL" id="JACHGN010000011">
    <property type="protein sequence ID" value="MBB5135570.1"/>
    <property type="molecule type" value="Genomic_DNA"/>
</dbReference>
<evidence type="ECO:0000313" key="2">
    <source>
        <dbReference type="Proteomes" id="UP000578449"/>
    </source>
</evidence>
<dbReference type="RefSeq" id="WP_185052506.1">
    <property type="nucleotide sequence ID" value="NZ_BAABIX010000002.1"/>
</dbReference>
<evidence type="ECO:0000313" key="1">
    <source>
        <dbReference type="EMBL" id="MBB5135570.1"/>
    </source>
</evidence>
<comment type="caution">
    <text evidence="1">The sequence shown here is derived from an EMBL/GenBank/DDBJ whole genome shotgun (WGS) entry which is preliminary data.</text>
</comment>
<organism evidence="1 2">
    <name type="scientific">Thermocatellispora tengchongensis</name>
    <dbReference type="NCBI Taxonomy" id="1073253"/>
    <lineage>
        <taxon>Bacteria</taxon>
        <taxon>Bacillati</taxon>
        <taxon>Actinomycetota</taxon>
        <taxon>Actinomycetes</taxon>
        <taxon>Streptosporangiales</taxon>
        <taxon>Streptosporangiaceae</taxon>
        <taxon>Thermocatellispora</taxon>
    </lineage>
</organism>
<gene>
    <name evidence="1" type="ORF">HNP84_005314</name>
</gene>
<dbReference type="Proteomes" id="UP000578449">
    <property type="component" value="Unassembled WGS sequence"/>
</dbReference>
<reference evidence="1 2" key="1">
    <citation type="submission" date="2020-08" db="EMBL/GenBank/DDBJ databases">
        <title>Genomic Encyclopedia of Type Strains, Phase IV (KMG-IV): sequencing the most valuable type-strain genomes for metagenomic binning, comparative biology and taxonomic classification.</title>
        <authorList>
            <person name="Goeker M."/>
        </authorList>
    </citation>
    <scope>NUCLEOTIDE SEQUENCE [LARGE SCALE GENOMIC DNA]</scope>
    <source>
        <strain evidence="1 2">DSM 45615</strain>
    </source>
</reference>